<evidence type="ECO:0000313" key="1">
    <source>
        <dbReference type="EMBL" id="KAJ0100902.1"/>
    </source>
</evidence>
<dbReference type="Proteomes" id="UP001164250">
    <property type="component" value="Chromosome 3"/>
</dbReference>
<name>A0ACC1BPN6_9ROSI</name>
<sequence>MVVLGFIPMTYFKWILFACFVCSSLVLTTQDQLCDPNDLLALKEFARNLAVTSWSNDSICCQWDLVVCDDHSEISVTSRVIMLKPPKKGLKLKVLDLSHNNLSGPVAGVLSGLKMIRSLNVSSNSFTGDLSELGEFPNLAVFNISNNSFTGSRIPNVFGNLTNLEILIASSNSFAGQLPSSLALCSKLHVLELRNNSLTGQTDLNFTGLPGLCTLELGSNRFAGPLPNFLSDCRILEVLGLGGNNLTGRIPESFTKLRSIFFLSLSSNSFVDLPRALSVLQQCKNLTTVLIPMNFIGEKIPEKMSGLRA</sequence>
<evidence type="ECO:0000313" key="2">
    <source>
        <dbReference type="Proteomes" id="UP001164250"/>
    </source>
</evidence>
<gene>
    <name evidence="1" type="ORF">Patl1_04708</name>
</gene>
<comment type="caution">
    <text evidence="1">The sequence shown here is derived from an EMBL/GenBank/DDBJ whole genome shotgun (WGS) entry which is preliminary data.</text>
</comment>
<organism evidence="1 2">
    <name type="scientific">Pistacia atlantica</name>
    <dbReference type="NCBI Taxonomy" id="434234"/>
    <lineage>
        <taxon>Eukaryota</taxon>
        <taxon>Viridiplantae</taxon>
        <taxon>Streptophyta</taxon>
        <taxon>Embryophyta</taxon>
        <taxon>Tracheophyta</taxon>
        <taxon>Spermatophyta</taxon>
        <taxon>Magnoliopsida</taxon>
        <taxon>eudicotyledons</taxon>
        <taxon>Gunneridae</taxon>
        <taxon>Pentapetalae</taxon>
        <taxon>rosids</taxon>
        <taxon>malvids</taxon>
        <taxon>Sapindales</taxon>
        <taxon>Anacardiaceae</taxon>
        <taxon>Pistacia</taxon>
    </lineage>
</organism>
<accession>A0ACC1BPN6</accession>
<keyword evidence="2" id="KW-1185">Reference proteome</keyword>
<dbReference type="EMBL" id="CM047899">
    <property type="protein sequence ID" value="KAJ0100902.1"/>
    <property type="molecule type" value="Genomic_DNA"/>
</dbReference>
<protein>
    <submittedName>
        <fullName evidence="1">Uncharacterized protein</fullName>
    </submittedName>
</protein>
<proteinExistence type="predicted"/>
<reference evidence="2" key="1">
    <citation type="journal article" date="2023" name="G3 (Bethesda)">
        <title>Genome assembly and association tests identify interacting loci associated with vigor, precocity, and sex in interspecific pistachio rootstocks.</title>
        <authorList>
            <person name="Palmer W."/>
            <person name="Jacygrad E."/>
            <person name="Sagayaradj S."/>
            <person name="Cavanaugh K."/>
            <person name="Han R."/>
            <person name="Bertier L."/>
            <person name="Beede B."/>
            <person name="Kafkas S."/>
            <person name="Golino D."/>
            <person name="Preece J."/>
            <person name="Michelmore R."/>
        </authorList>
    </citation>
    <scope>NUCLEOTIDE SEQUENCE [LARGE SCALE GENOMIC DNA]</scope>
</reference>